<dbReference type="RefSeq" id="WP_100674956.1">
    <property type="nucleotide sequence ID" value="NZ_NJGD01000033.1"/>
</dbReference>
<dbReference type="PROSITE" id="PS00330">
    <property type="entry name" value="HEMOLYSIN_CALCIUM"/>
    <property type="match status" value="4"/>
</dbReference>
<dbReference type="PANTHER" id="PTHR38340:SF1">
    <property type="entry name" value="S-LAYER PROTEIN"/>
    <property type="match status" value="1"/>
</dbReference>
<dbReference type="InterPro" id="IPR011049">
    <property type="entry name" value="Serralysin-like_metalloprot_C"/>
</dbReference>
<dbReference type="GO" id="GO:0004601">
    <property type="term" value="F:peroxidase activity"/>
    <property type="evidence" value="ECO:0007669"/>
    <property type="project" value="UniProtKB-KW"/>
</dbReference>
<dbReference type="InterPro" id="IPR010255">
    <property type="entry name" value="Haem_peroxidase_sf"/>
</dbReference>
<dbReference type="Gene3D" id="1.10.640.10">
    <property type="entry name" value="Haem peroxidase domain superfamily, animal type"/>
    <property type="match status" value="1"/>
</dbReference>
<dbReference type="PANTHER" id="PTHR38340">
    <property type="entry name" value="S-LAYER PROTEIN"/>
    <property type="match status" value="1"/>
</dbReference>
<dbReference type="GO" id="GO:0005576">
    <property type="term" value="C:extracellular region"/>
    <property type="evidence" value="ECO:0007669"/>
    <property type="project" value="UniProtKB-SubCell"/>
</dbReference>
<evidence type="ECO:0000256" key="1">
    <source>
        <dbReference type="ARBA" id="ARBA00004613"/>
    </source>
</evidence>
<dbReference type="GO" id="GO:0005509">
    <property type="term" value="F:calcium ion binding"/>
    <property type="evidence" value="ECO:0007669"/>
    <property type="project" value="InterPro"/>
</dbReference>
<proteinExistence type="predicted"/>
<name>A0A2J0YTD1_RHIML</name>
<sequence>MVQLVKHDLEFILKQIEIAEAHSTGGQLADLVSHHLLPYGLRTVDGSYNNLLPGHEYDGSADQIMPPLLDPRYVPADPIPADAHGPGSPGGTTPTHYGNEGDVWDADPRIISNLISDQSLDNPAIQALIAAGKAHVVSGTPIRIEAEAFTTPGDFIDEAIAGASGGTVVRLNANQTGTTSTQLAQDGVTPGAYDLTVAYLDENDGAIPLELWVDDEMVGTWTLNAPNQPGDGTQAANLRTITFENVKVGPASVVELKASANTLELARVDYIEMTPKTVMIDNVSPDLGDTAPFNGFFTLFGQFFDHGLDLVSKGDNGTVYIPLQPGDPLYVEGGHSNFMVVTRATPVMGAGADGVEGTGDDVLLGHRNETTPWTDLNQVYTSNPSHQVFLREYTMVDGKPVATGRMLDGQNGGPATWADVKEQAATKLGILLTDADILRVPGLLTDAYGEFVRGENGFPQLVRQGAPALEGNLDNPVAASEAMSAGRAFLNDIAHNAVPGTYDLDHDGVADGAKTADGDSVAGNPIIPNQMGINTTYDNELLDRHVIVGDGRGNENIGLTSIHHVFHSEHNRFIEETKKVAIESGDLAFLNEWLAVDLPEGTTLPAPGDAAAIEAFAATLTWDGERLFQAARFSTEMVYQHLVFEEFARAAAPDVDPFLFSNTATVSGAIVAEFAHVVYRFGHSMLTETIDMVNVGADGRPVESEIGLIEAFLNPLAFANAGIDPDEAAGAILNGMTRQVGNEIDEFLTGALRNNLVGLPLDLGATNIARARETGVPSLNEARKQFFDDTQDSRVKPYESWYDFALSLKNPASVINFIAAYGTHASITAATTLEDKRAAATLLVMGDHDGLVAPSDRLDFLHGQGAYADMEQGRLGGLNDVDFWIGGLAEKKMTFGSMLGSTFTYVFEYQMEQLQAGDRFYYLSRTQGLNLLNELEADSFAELIMRNTALGDGDATHINGAAFQTADVILEMDQTKQIGADPEHDDPILNAISPMVIRKDVDGDGNDDYLRYTGLDHAVLGGTDRGETLIGGEGDDTLWGDGGDDSLEGGYGVDHLHGGAGDDIITDSGTDIGAADKFEGGDGNDVINPGSGLDLVFGGSGQDFVYGGTEAKDVTGGLGNDFIRGGTGISFLKGNEGDDWIEGGESFDTLAGENSELFFNSTIIGHDVLNGRGNDNDYDAESGNDIMFQNEGIERNNGMAGFDWAIHKGHNQAADSDMTISIFQNQQDNILRDRFDLVEGLSGWKFDDKLTGRDVVMGGYDADGNATQVEPGAPLESYSNALLEKHVNLIDGLSDLVAHLDRTTVEGADGKTETVVMGTGDASDILLGGAGSDTVAGGGGNDILDGDKWLNVRIRITVGDQTYTADGMDGKIYREADYVSGEVAEGAAAQFGGRTLQQTMFDRTLNPGQLSIVREIVDGGQGNDVDVASFWDVQENYSFTRNTDGSVTVEHVTVTETVNPTTGANRASDGIDRLTNFEMIKFGNADAVAIGELLNRGPTGQAALDDMRPTEGSPIVADISAVQDADGIDPATIAYQWEVLIGTTWTVIDGATEAIFTPTQAQVGRQVRVAMSYTDTYGSVETVRSEPTAVVGDLYTGTGLEDVPILTDGDDRALGLGAADVLLGGLGNDSLDGGGGIDDLQGGAGDDHLLGGIANDHLTGGEGDDLLEGGDGPADVAYFTGPASNYAFSSEGTDLIVSDSVGTDGTDTLRGIERLDFNGVTYVVRPDADAADPVQSGTAGADAMIGSTGDDSINAGSGDDIVVAGDGGDTVNGGIGNDLIQAGDGADTITQAAGQAGRDLVDGGEGEDTYVLNGAAGAETFTIYTRAAALTAIPGLVLAAGTEIVIARTVQGTTSVLAELDNIEEIRVNSLAVTTPGGQTGGANGGDTIVVVGDFTETSLNFNTITIDGNGGNDTVDISALSSAHRIVFRSNGGNDAIVGMLRPQDVIELPAGAVPEDYEITTDGDGVTTMTRDGHSICFTSEGGLPQFGSGSGNDEGEDDEDDSCGRDDDEDTGSGDNGDETGTPAPAVGTPVAGTVGNDVLVGTASAETIMALDGHDNVVAAAGADVVNGGDGDDFLSGEAGRDVMFGGDGDDNMLGGSDGDMLYGDAGNDRVFADDGNDLVDAGTGNDTVYGGAGDDVIVASSGDGNDTYYGDDMAGGTGTDTLDMSAITANITANLGVNGGSGSVMSSLTGSDTIRGIENIASGSGNDTITASAAVNVIDGGSGNDIFRFLSAIDANGDTILGFQPGDRLDLSATDANGAQGGRQAFTLANGSSSTGPAQLVISHETREDGDYTVVSGNTSGPDAAEFRISIKGNHDLQTSDFVLS</sequence>
<evidence type="ECO:0000313" key="5">
    <source>
        <dbReference type="Proteomes" id="UP000231987"/>
    </source>
</evidence>
<comment type="subcellular location">
    <subcellularLocation>
        <location evidence="1">Secreted</location>
    </subcellularLocation>
</comment>
<dbReference type="InterPro" id="IPR001343">
    <property type="entry name" value="Hemolysn_Ca-bd"/>
</dbReference>
<reference evidence="4 5" key="1">
    <citation type="submission" date="2017-06" db="EMBL/GenBank/DDBJ databases">
        <title>Ensifer strains isolated from leguminous trees and herbs display diverse denitrification phenotypes with some acting as strong N2O sinks.</title>
        <authorList>
            <person name="Woliy K."/>
            <person name="Mania D."/>
            <person name="Bakken L.R."/>
            <person name="Frostegard A."/>
        </authorList>
    </citation>
    <scope>NUCLEOTIDE SEQUENCE [LARGE SCALE GENOMIC DNA]</scope>
    <source>
        <strain evidence="4 5">AC50a</strain>
    </source>
</reference>
<dbReference type="CDD" id="cd09821">
    <property type="entry name" value="An_peroxidase_bacterial_2"/>
    <property type="match status" value="1"/>
</dbReference>
<dbReference type="Pfam" id="PF00353">
    <property type="entry name" value="HemolysinCabind"/>
    <property type="match status" value="12"/>
</dbReference>
<dbReference type="InterPro" id="IPR019791">
    <property type="entry name" value="Haem_peroxidase_animal"/>
</dbReference>
<feature type="compositionally biased region" description="Acidic residues" evidence="3">
    <location>
        <begin position="1996"/>
        <end position="2021"/>
    </location>
</feature>
<dbReference type="GO" id="GO:0006979">
    <property type="term" value="P:response to oxidative stress"/>
    <property type="evidence" value="ECO:0007669"/>
    <property type="project" value="InterPro"/>
</dbReference>
<dbReference type="InterPro" id="IPR050557">
    <property type="entry name" value="RTX_toxin/Mannuronan_C5-epim"/>
</dbReference>
<dbReference type="Gene3D" id="2.60.40.2700">
    <property type="match status" value="1"/>
</dbReference>
<dbReference type="PROSITE" id="PS50292">
    <property type="entry name" value="PEROXIDASE_3"/>
    <property type="match status" value="1"/>
</dbReference>
<comment type="caution">
    <text evidence="4">The sequence shown here is derived from an EMBL/GenBank/DDBJ whole genome shotgun (WGS) entry which is preliminary data.</text>
</comment>
<organism evidence="4 5">
    <name type="scientific">Rhizobium meliloti</name>
    <name type="common">Ensifer meliloti</name>
    <name type="synonym">Sinorhizobium meliloti</name>
    <dbReference type="NCBI Taxonomy" id="382"/>
    <lineage>
        <taxon>Bacteria</taxon>
        <taxon>Pseudomonadati</taxon>
        <taxon>Pseudomonadota</taxon>
        <taxon>Alphaproteobacteria</taxon>
        <taxon>Hyphomicrobiales</taxon>
        <taxon>Rhizobiaceae</taxon>
        <taxon>Sinorhizobium/Ensifer group</taxon>
        <taxon>Sinorhizobium</taxon>
    </lineage>
</organism>
<dbReference type="Proteomes" id="UP000231987">
    <property type="component" value="Unassembled WGS sequence"/>
</dbReference>
<gene>
    <name evidence="4" type="ORF">CEJ86_31850</name>
</gene>
<dbReference type="EMBL" id="NJGD01000033">
    <property type="protein sequence ID" value="PJR09114.1"/>
    <property type="molecule type" value="Genomic_DNA"/>
</dbReference>
<dbReference type="Gene3D" id="2.150.10.10">
    <property type="entry name" value="Serralysin-like metalloprotease, C-terminal"/>
    <property type="match status" value="4"/>
</dbReference>
<dbReference type="GO" id="GO:0020037">
    <property type="term" value="F:heme binding"/>
    <property type="evidence" value="ECO:0007669"/>
    <property type="project" value="InterPro"/>
</dbReference>
<dbReference type="SUPFAM" id="SSF49785">
    <property type="entry name" value="Galactose-binding domain-like"/>
    <property type="match status" value="1"/>
</dbReference>
<dbReference type="InterPro" id="IPR018511">
    <property type="entry name" value="Hemolysin-typ_Ca-bd_CS"/>
</dbReference>
<feature type="region of interest" description="Disordered" evidence="3">
    <location>
        <begin position="76"/>
        <end position="98"/>
    </location>
</feature>
<feature type="region of interest" description="Disordered" evidence="3">
    <location>
        <begin position="1972"/>
        <end position="2036"/>
    </location>
</feature>
<evidence type="ECO:0000256" key="3">
    <source>
        <dbReference type="SAM" id="MobiDB-lite"/>
    </source>
</evidence>
<keyword evidence="4" id="KW-0575">Peroxidase</keyword>
<dbReference type="PRINTS" id="PR00313">
    <property type="entry name" value="CABNDNGRPT"/>
</dbReference>
<accession>A0A2J0YTD1</accession>
<evidence type="ECO:0000256" key="2">
    <source>
        <dbReference type="ARBA" id="ARBA00022525"/>
    </source>
</evidence>
<protein>
    <submittedName>
        <fullName evidence="4">Heme peroxidase</fullName>
    </submittedName>
</protein>
<keyword evidence="4" id="KW-0560">Oxidoreductase</keyword>
<keyword evidence="2" id="KW-0964">Secreted</keyword>
<dbReference type="Pfam" id="PF03098">
    <property type="entry name" value="An_peroxidase"/>
    <property type="match status" value="2"/>
</dbReference>
<dbReference type="InterPro" id="IPR008979">
    <property type="entry name" value="Galactose-bd-like_sf"/>
</dbReference>
<evidence type="ECO:0000313" key="4">
    <source>
        <dbReference type="EMBL" id="PJR09114.1"/>
    </source>
</evidence>
<dbReference type="SUPFAM" id="SSF51120">
    <property type="entry name" value="beta-Roll"/>
    <property type="match status" value="7"/>
</dbReference>
<dbReference type="SUPFAM" id="SSF48113">
    <property type="entry name" value="Heme-dependent peroxidases"/>
    <property type="match status" value="1"/>
</dbReference>
<dbReference type="InterPro" id="IPR037120">
    <property type="entry name" value="Haem_peroxidase_sf_animal"/>
</dbReference>